<reference evidence="5 6" key="1">
    <citation type="submission" date="2018-02" db="EMBL/GenBank/DDBJ databases">
        <title>Comparative genomes isolates from brazilian mangrove.</title>
        <authorList>
            <person name="Araujo J.E."/>
            <person name="Taketani R.G."/>
            <person name="Silva M.C.P."/>
            <person name="Loureco M.V."/>
            <person name="Andreote F.D."/>
        </authorList>
    </citation>
    <scope>NUCLEOTIDE SEQUENCE [LARGE SCALE GENOMIC DNA]</scope>
    <source>
        <strain evidence="5 6">Nap-Phe MGV</strain>
    </source>
</reference>
<feature type="domain" description="Sulfatase N-terminal" evidence="4">
    <location>
        <begin position="150"/>
        <end position="299"/>
    </location>
</feature>
<accession>A0A2S8GD94</accession>
<keyword evidence="2" id="KW-0378">Hydrolase</keyword>
<name>A0A2S8GD94_9BACT</name>
<dbReference type="Pfam" id="PF00884">
    <property type="entry name" value="Sulfatase"/>
    <property type="match status" value="2"/>
</dbReference>
<keyword evidence="3" id="KW-0732">Signal</keyword>
<organism evidence="5 6">
    <name type="scientific">Blastopirellula marina</name>
    <dbReference type="NCBI Taxonomy" id="124"/>
    <lineage>
        <taxon>Bacteria</taxon>
        <taxon>Pseudomonadati</taxon>
        <taxon>Planctomycetota</taxon>
        <taxon>Planctomycetia</taxon>
        <taxon>Pirellulales</taxon>
        <taxon>Pirellulaceae</taxon>
        <taxon>Blastopirellula</taxon>
    </lineage>
</organism>
<dbReference type="Pfam" id="PF13646">
    <property type="entry name" value="HEAT_2"/>
    <property type="match status" value="1"/>
</dbReference>
<dbReference type="RefSeq" id="WP_105339004.1">
    <property type="nucleotide sequence ID" value="NZ_PUHZ01000025.1"/>
</dbReference>
<dbReference type="GO" id="GO:0004065">
    <property type="term" value="F:arylsulfatase activity"/>
    <property type="evidence" value="ECO:0007669"/>
    <property type="project" value="TreeGrafter"/>
</dbReference>
<dbReference type="EMBL" id="PUHZ01000025">
    <property type="protein sequence ID" value="PQO42427.1"/>
    <property type="molecule type" value="Genomic_DNA"/>
</dbReference>
<dbReference type="Gene3D" id="3.40.720.10">
    <property type="entry name" value="Alkaline Phosphatase, subunit A"/>
    <property type="match status" value="1"/>
</dbReference>
<dbReference type="AlphaFoldDB" id="A0A2S8GD94"/>
<gene>
    <name evidence="5" type="ORF">C5Y93_29305</name>
</gene>
<feature type="signal peptide" evidence="3">
    <location>
        <begin position="1"/>
        <end position="20"/>
    </location>
</feature>
<protein>
    <submittedName>
        <fullName evidence="5">Sulfatase</fullName>
    </submittedName>
</protein>
<dbReference type="InterPro" id="IPR017850">
    <property type="entry name" value="Alkaline_phosphatase_core_sf"/>
</dbReference>
<comment type="similarity">
    <text evidence="1">Belongs to the sulfatase family.</text>
</comment>
<dbReference type="InterPro" id="IPR011989">
    <property type="entry name" value="ARM-like"/>
</dbReference>
<feature type="chain" id="PRO_5015717398" evidence="3">
    <location>
        <begin position="21"/>
        <end position="622"/>
    </location>
</feature>
<dbReference type="InterPro" id="IPR050738">
    <property type="entry name" value="Sulfatase"/>
</dbReference>
<comment type="caution">
    <text evidence="5">The sequence shown here is derived from an EMBL/GenBank/DDBJ whole genome shotgun (WGS) entry which is preliminary data.</text>
</comment>
<evidence type="ECO:0000313" key="6">
    <source>
        <dbReference type="Proteomes" id="UP000237819"/>
    </source>
</evidence>
<proteinExistence type="inferred from homology"/>
<dbReference type="PANTHER" id="PTHR42693:SF53">
    <property type="entry name" value="ENDO-4-O-SULFATASE"/>
    <property type="match status" value="1"/>
</dbReference>
<dbReference type="OrthoDB" id="9763613at2"/>
<dbReference type="SUPFAM" id="SSF53649">
    <property type="entry name" value="Alkaline phosphatase-like"/>
    <property type="match status" value="1"/>
</dbReference>
<evidence type="ECO:0000256" key="2">
    <source>
        <dbReference type="ARBA" id="ARBA00022801"/>
    </source>
</evidence>
<dbReference type="Gene3D" id="1.25.10.10">
    <property type="entry name" value="Leucine-rich Repeat Variant"/>
    <property type="match status" value="1"/>
</dbReference>
<evidence type="ECO:0000313" key="5">
    <source>
        <dbReference type="EMBL" id="PQO42427.1"/>
    </source>
</evidence>
<evidence type="ECO:0000259" key="4">
    <source>
        <dbReference type="Pfam" id="PF00884"/>
    </source>
</evidence>
<dbReference type="SUPFAM" id="SSF48371">
    <property type="entry name" value="ARM repeat"/>
    <property type="match status" value="1"/>
</dbReference>
<feature type="domain" description="Sulfatase N-terminal" evidence="4">
    <location>
        <begin position="29"/>
        <end position="124"/>
    </location>
</feature>
<dbReference type="InterPro" id="IPR000917">
    <property type="entry name" value="Sulfatase_N"/>
</dbReference>
<dbReference type="PANTHER" id="PTHR42693">
    <property type="entry name" value="ARYLSULFATASE FAMILY MEMBER"/>
    <property type="match status" value="1"/>
</dbReference>
<evidence type="ECO:0000256" key="1">
    <source>
        <dbReference type="ARBA" id="ARBA00008779"/>
    </source>
</evidence>
<dbReference type="Proteomes" id="UP000237819">
    <property type="component" value="Unassembled WGS sequence"/>
</dbReference>
<dbReference type="InterPro" id="IPR016024">
    <property type="entry name" value="ARM-type_fold"/>
</dbReference>
<dbReference type="CDD" id="cd16027">
    <property type="entry name" value="SGSH"/>
    <property type="match status" value="1"/>
</dbReference>
<evidence type="ECO:0000256" key="3">
    <source>
        <dbReference type="SAM" id="SignalP"/>
    </source>
</evidence>
<sequence length="622" mass="70201">MLRTLLVLSLVAATCGVVSAQEKEKAALPNILWITSEDNGPELGCYGDDYADSPNIDSIAAMGMRYKRAWSNAPVCAPARTTIISGIYPPATGAEHMRSNTVLPGKLHMFPYYLHEAGYYCTNNSKEDYNVAKQGFVWDDSSRKAHWRGRKEGQPFFAVFNFTVSHESQLRKRPHTLIHDPAKAPVPAYHPDTPEVRHDWAQYYDKITEMDKQVGQVMKQLKEDGLEEDTIIFYYGDHGSGMPRSKRWPYDSGLHVPMIVHVPEKYKDLAPSDYEVGGESDRLVSFIDLAPTVLSLAGIEPKPWMQGDAFMGPYETKKPKFMYGFRGRMDERYDLVRSCTDGRYVYIRQFMPHKIYGQHIDYMFQTPTTQVWKKMFDEGKLNAAQSHFWETKPSEELYDLATDPDEVNNLASDPAYADQLEKMRFAIHQWQQDIRDIGFLPEAEIHSLPDGMTPYEFGHDPKLYHLARVQATAEMASQKSPDFLPNLVEGLSADDRAVRYWSALGILMQGEPAIPESRDALREALGDSSKSVRCIAAETLGRYGNEEDVKLALQQLGSLADPTENGIYVSMLALNSIDAMDERAKPLAETLGKLPDGKKEAPPRMGNYVNRLLGELTAELSK</sequence>